<feature type="region of interest" description="Disordered" evidence="4">
    <location>
        <begin position="154"/>
        <end position="182"/>
    </location>
</feature>
<accession>A0AAU9MQD8</accession>
<name>A0AAU9MQD8_9ASTR</name>
<feature type="compositionally biased region" description="Low complexity" evidence="4">
    <location>
        <begin position="157"/>
        <end position="167"/>
    </location>
</feature>
<evidence type="ECO:0000313" key="7">
    <source>
        <dbReference type="Proteomes" id="UP001157418"/>
    </source>
</evidence>
<feature type="compositionally biased region" description="Basic and acidic residues" evidence="4">
    <location>
        <begin position="653"/>
        <end position="667"/>
    </location>
</feature>
<evidence type="ECO:0000259" key="5">
    <source>
        <dbReference type="PROSITE" id="PS51050"/>
    </source>
</evidence>
<dbReference type="GO" id="GO:0008270">
    <property type="term" value="F:zinc ion binding"/>
    <property type="evidence" value="ECO:0007669"/>
    <property type="project" value="UniProtKB-KW"/>
</dbReference>
<proteinExistence type="predicted"/>
<dbReference type="InterPro" id="IPR055300">
    <property type="entry name" value="CWZF3/5/7"/>
</dbReference>
<feature type="compositionally biased region" description="Polar residues" evidence="4">
    <location>
        <begin position="974"/>
        <end position="985"/>
    </location>
</feature>
<feature type="compositionally biased region" description="Polar residues" evidence="4">
    <location>
        <begin position="630"/>
        <end position="645"/>
    </location>
</feature>
<evidence type="ECO:0000256" key="4">
    <source>
        <dbReference type="SAM" id="MobiDB-lite"/>
    </source>
</evidence>
<dbReference type="PROSITE" id="PS51050">
    <property type="entry name" value="ZF_CW"/>
    <property type="match status" value="1"/>
</dbReference>
<feature type="compositionally biased region" description="Polar residues" evidence="4">
    <location>
        <begin position="761"/>
        <end position="770"/>
    </location>
</feature>
<dbReference type="Pfam" id="PF24756">
    <property type="entry name" value="THD_CWZF3-5-7"/>
    <property type="match status" value="1"/>
</dbReference>
<dbReference type="PANTHER" id="PTHR46524">
    <property type="entry name" value="CW-TYPE ZINC FINGER"/>
    <property type="match status" value="1"/>
</dbReference>
<feature type="region of interest" description="Disordered" evidence="4">
    <location>
        <begin position="603"/>
        <end position="697"/>
    </location>
</feature>
<sequence length="1345" mass="148985">MEETELEEGEACFDDNDASIDPDTALSYIDQRLQNVLGHFQKDFEGGMSAEILGPKFGGYGSFLPSHKQVPTVHSHIKTPQTVQNFNKSCLESAPMNAIIPTKPVLAVRPPVTSSFHVSKNETTISNSANPSEQRSLKVRIKVSSDKSARKNASIYSGLGLSSPSSSMGNDHHDHEDSDCPLTESHHIPLDSPDTILRDMTSIIVPGNRLLSPLNESLLCIKKVERIIENKPMPPVIGRKIGLSSFVDDSSSILGEGKPMEGKEVSSQDKSEMKGMKHNESRGFEAEKAPFSGKESFDSKQCSTTDLKVNLSSKSVLCKENVAAKKDVPVKKRETNKEWLKDQFFGSDCKESDSACGQDHDVIHSSSEENKTKTKTKKFSLDTKGSDRTKGKTVHTVCKNDPGEKNVEKKVGLKAMTCEPHEVKPSHSVTKLPLERKSKLMGIIQTGAMKDNKSAQKDIVKVRNSYKDILDMRVNDDNTQRQEERHIPVNGLPAESAIQVAPAAPSDHWVGCDRCEKWRLLPIGIEPENLPDKWLCSMSTWLPGRNNCDISEDETTRAVQEMNLHLMSQNQNHNPLQYNGSGAISGLASESIRYSDHINSNVNSENMPLKKNISRPEGISHLSQKRKSLSEANQEKNMVNKSNNFAMGRHAAKVNEKDVNEGGDLKPKKLKSKTGSDPYDHVTSSNLKTEAAPNTDGYKDNLVISVKRQTESTELSMKSKLLGTEKVEMHAKKRKLKDWEESQPSEGNNDRIGRKEKRLKSSNTEINDSTAIKENDRSTLKGKTMKIILPGSKENSVDRKLDKHREKVTSRKNLEIAATSSSSKVSDSCRMVSLQKGSPVGSVSSSPIRALNHANLSPSVRTISRKSGKGTQIPKKLLPREDNTKGISVIDASQRFGGKVELKQKEVFKIMEDNANIPQSSGKESLPKSREKDKKCNFQRVKVKGSEPLTELTKQEPFPNKMRKVEVDVDRCRSSMNPEYSNTKISNDDKDISGKKISRKRTGGIIGDEKEKQTPLMMMSHGGSEAKLGAIGSSEVKKDPKKVFLGDISKKRDLNEVEQKVEGGNLNVKSVVNECGTMKDLGVVGFVKEYASSQTALTAFKRAEESKDYADRIKISGFDYECNDAYFDSALKFLYAASLLESCSIDFNKSKGVDPVNIYTTSAKLSKICAQEYEKQKEMAAAALAYKCMEVAYMRIVYCKSSVTRQDLQTSLQMVNQGESPSSSASDVDNLNNQATMDKSVLSNKSIPHPGHHLVARNQANFLRLLDFTGDVNLAMEASTNTQNSYKAAATSITQESPNKEIMISIKKVIEFSFQDVKEVVFLVQNAREAINRQGFKGKNIKNRE</sequence>
<dbReference type="Proteomes" id="UP001157418">
    <property type="component" value="Unassembled WGS sequence"/>
</dbReference>
<organism evidence="6 7">
    <name type="scientific">Lactuca virosa</name>
    <dbReference type="NCBI Taxonomy" id="75947"/>
    <lineage>
        <taxon>Eukaryota</taxon>
        <taxon>Viridiplantae</taxon>
        <taxon>Streptophyta</taxon>
        <taxon>Embryophyta</taxon>
        <taxon>Tracheophyta</taxon>
        <taxon>Spermatophyta</taxon>
        <taxon>Magnoliopsida</taxon>
        <taxon>eudicotyledons</taxon>
        <taxon>Gunneridae</taxon>
        <taxon>Pentapetalae</taxon>
        <taxon>asterids</taxon>
        <taxon>campanulids</taxon>
        <taxon>Asterales</taxon>
        <taxon>Asteraceae</taxon>
        <taxon>Cichorioideae</taxon>
        <taxon>Cichorieae</taxon>
        <taxon>Lactucinae</taxon>
        <taxon>Lactuca</taxon>
    </lineage>
</organism>
<dbReference type="Gene3D" id="3.30.40.100">
    <property type="match status" value="1"/>
</dbReference>
<feature type="compositionally biased region" description="Basic and acidic residues" evidence="4">
    <location>
        <begin position="258"/>
        <end position="288"/>
    </location>
</feature>
<feature type="compositionally biased region" description="Basic and acidic residues" evidence="4">
    <location>
        <begin position="170"/>
        <end position="182"/>
    </location>
</feature>
<keyword evidence="7" id="KW-1185">Reference proteome</keyword>
<feature type="region of interest" description="Disordered" evidence="4">
    <location>
        <begin position="974"/>
        <end position="995"/>
    </location>
</feature>
<dbReference type="EMBL" id="CAKMRJ010002223">
    <property type="protein sequence ID" value="CAH1427676.1"/>
    <property type="molecule type" value="Genomic_DNA"/>
</dbReference>
<protein>
    <recommendedName>
        <fullName evidence="5">CW-type domain-containing protein</fullName>
    </recommendedName>
</protein>
<feature type="compositionally biased region" description="Basic and acidic residues" evidence="4">
    <location>
        <begin position="379"/>
        <end position="390"/>
    </location>
</feature>
<evidence type="ECO:0000256" key="1">
    <source>
        <dbReference type="ARBA" id="ARBA00022723"/>
    </source>
</evidence>
<feature type="region of interest" description="Disordered" evidence="4">
    <location>
        <begin position="726"/>
        <end position="779"/>
    </location>
</feature>
<dbReference type="Pfam" id="PF07496">
    <property type="entry name" value="zf-CW"/>
    <property type="match status" value="1"/>
</dbReference>
<keyword evidence="1" id="KW-0479">Metal-binding</keyword>
<dbReference type="PANTHER" id="PTHR46524:SF12">
    <property type="entry name" value="CW-TYPE DOMAIN-CONTAINING PROTEIN"/>
    <property type="match status" value="1"/>
</dbReference>
<dbReference type="InterPro" id="IPR056406">
    <property type="entry name" value="THD_CWZF3/5/7"/>
</dbReference>
<keyword evidence="3" id="KW-0862">Zinc</keyword>
<evidence type="ECO:0000256" key="3">
    <source>
        <dbReference type="ARBA" id="ARBA00022833"/>
    </source>
</evidence>
<comment type="caution">
    <text evidence="6">The sequence shown here is derived from an EMBL/GenBank/DDBJ whole genome shotgun (WGS) entry which is preliminary data.</text>
</comment>
<keyword evidence="2" id="KW-0863">Zinc-finger</keyword>
<feature type="compositionally biased region" description="Basic and acidic residues" evidence="4">
    <location>
        <begin position="925"/>
        <end position="935"/>
    </location>
</feature>
<evidence type="ECO:0000256" key="2">
    <source>
        <dbReference type="ARBA" id="ARBA00022771"/>
    </source>
</evidence>
<feature type="region of interest" description="Disordered" evidence="4">
    <location>
        <begin position="252"/>
        <end position="298"/>
    </location>
</feature>
<evidence type="ECO:0000313" key="6">
    <source>
        <dbReference type="EMBL" id="CAH1427676.1"/>
    </source>
</evidence>
<reference evidence="6 7" key="1">
    <citation type="submission" date="2022-01" db="EMBL/GenBank/DDBJ databases">
        <authorList>
            <person name="Xiong W."/>
            <person name="Schranz E."/>
        </authorList>
    </citation>
    <scope>NUCLEOTIDE SEQUENCE [LARGE SCALE GENOMIC DNA]</scope>
</reference>
<dbReference type="InterPro" id="IPR011124">
    <property type="entry name" value="Znf_CW"/>
</dbReference>
<feature type="domain" description="CW-type" evidence="5">
    <location>
        <begin position="503"/>
        <end position="556"/>
    </location>
</feature>
<feature type="region of interest" description="Disordered" evidence="4">
    <location>
        <begin position="913"/>
        <end position="935"/>
    </location>
</feature>
<feature type="region of interest" description="Disordered" evidence="4">
    <location>
        <begin position="365"/>
        <end position="395"/>
    </location>
</feature>
<gene>
    <name evidence="6" type="ORF">LVIROSA_LOCUS14663</name>
</gene>